<sequence length="172" mass="19948">MKRFIVCVFLIILCFLFQTTVFKGIALGGIVPNLMIILTASFGFMRGEKTGLIMGFFCGLLADIFFGNVLGLNAMIYMYIGYTNGKFNRIFFPEDIKLPLALILVSDLAYGFLYYITLFLMRSRFHIEYYFLHIILPEVVYTILITLLLYPLVLWLNKKLEESEKRSARKFV</sequence>
<feature type="transmembrane region" description="Helical" evidence="8">
    <location>
        <begin position="129"/>
        <end position="156"/>
    </location>
</feature>
<keyword evidence="3" id="KW-1003">Cell membrane</keyword>
<dbReference type="NCBIfam" id="TIGR03426">
    <property type="entry name" value="shape_MreD"/>
    <property type="match status" value="1"/>
</dbReference>
<dbReference type="GO" id="GO:0008360">
    <property type="term" value="P:regulation of cell shape"/>
    <property type="evidence" value="ECO:0007669"/>
    <property type="project" value="UniProtKB-KW"/>
</dbReference>
<dbReference type="AlphaFoldDB" id="A0A3A9B220"/>
<keyword evidence="4 8" id="KW-0812">Transmembrane</keyword>
<evidence type="ECO:0000256" key="2">
    <source>
        <dbReference type="ARBA" id="ARBA00007776"/>
    </source>
</evidence>
<comment type="subcellular location">
    <subcellularLocation>
        <location evidence="1">Cell membrane</location>
        <topology evidence="1">Multi-pass membrane protein</topology>
    </subcellularLocation>
</comment>
<gene>
    <name evidence="9" type="primary">mreD</name>
    <name evidence="9" type="ORF">D7V94_05305</name>
</gene>
<evidence type="ECO:0000256" key="6">
    <source>
        <dbReference type="ARBA" id="ARBA00022989"/>
    </source>
</evidence>
<dbReference type="InterPro" id="IPR007227">
    <property type="entry name" value="Cell_shape_determining_MreD"/>
</dbReference>
<evidence type="ECO:0000256" key="8">
    <source>
        <dbReference type="SAM" id="Phobius"/>
    </source>
</evidence>
<evidence type="ECO:0000313" key="10">
    <source>
        <dbReference type="Proteomes" id="UP000280696"/>
    </source>
</evidence>
<organism evidence="9 10">
    <name type="scientific">Parablautia intestinalis</name>
    <dbReference type="NCBI Taxonomy" id="2320100"/>
    <lineage>
        <taxon>Bacteria</taxon>
        <taxon>Bacillati</taxon>
        <taxon>Bacillota</taxon>
        <taxon>Clostridia</taxon>
        <taxon>Lachnospirales</taxon>
        <taxon>Lachnospiraceae</taxon>
        <taxon>Parablautia</taxon>
    </lineage>
</organism>
<keyword evidence="6 8" id="KW-1133">Transmembrane helix</keyword>
<reference evidence="9 10" key="1">
    <citation type="submission" date="2018-09" db="EMBL/GenBank/DDBJ databases">
        <title>Murine metabolic-syndrome-specific gut microbial biobank.</title>
        <authorList>
            <person name="Liu C."/>
        </authorList>
    </citation>
    <scope>NUCLEOTIDE SEQUENCE [LARGE SCALE GENOMIC DNA]</scope>
    <source>
        <strain evidence="9 10">0.1xD8-82</strain>
    </source>
</reference>
<protein>
    <submittedName>
        <fullName evidence="9">Rod shape-determining protein MreD</fullName>
    </submittedName>
</protein>
<dbReference type="OrthoDB" id="9796616at2"/>
<evidence type="ECO:0000256" key="3">
    <source>
        <dbReference type="ARBA" id="ARBA00022475"/>
    </source>
</evidence>
<name>A0A3A9B220_9FIRM</name>
<comment type="caution">
    <text evidence="9">The sequence shown here is derived from an EMBL/GenBank/DDBJ whole genome shotgun (WGS) entry which is preliminary data.</text>
</comment>
<dbReference type="GO" id="GO:0005886">
    <property type="term" value="C:plasma membrane"/>
    <property type="evidence" value="ECO:0007669"/>
    <property type="project" value="UniProtKB-SubCell"/>
</dbReference>
<keyword evidence="5" id="KW-0133">Cell shape</keyword>
<evidence type="ECO:0000256" key="7">
    <source>
        <dbReference type="ARBA" id="ARBA00023136"/>
    </source>
</evidence>
<dbReference type="EMBL" id="RAYQ01000004">
    <property type="protein sequence ID" value="RKI92745.1"/>
    <property type="molecule type" value="Genomic_DNA"/>
</dbReference>
<keyword evidence="10" id="KW-1185">Reference proteome</keyword>
<dbReference type="InterPro" id="IPR017225">
    <property type="entry name" value="Cell_shape_determin_MreD_prd"/>
</dbReference>
<evidence type="ECO:0000313" key="9">
    <source>
        <dbReference type="EMBL" id="RKI92745.1"/>
    </source>
</evidence>
<dbReference type="RefSeq" id="WP_120467537.1">
    <property type="nucleotide sequence ID" value="NZ_CATJBT010000145.1"/>
</dbReference>
<comment type="similarity">
    <text evidence="2">Belongs to the MreD family.</text>
</comment>
<evidence type="ECO:0000256" key="4">
    <source>
        <dbReference type="ARBA" id="ARBA00022692"/>
    </source>
</evidence>
<evidence type="ECO:0000256" key="1">
    <source>
        <dbReference type="ARBA" id="ARBA00004651"/>
    </source>
</evidence>
<dbReference type="PIRSF" id="PIRSF037497">
    <property type="entry name" value="MreD_Clostridium/Treponema_prd"/>
    <property type="match status" value="1"/>
</dbReference>
<dbReference type="Proteomes" id="UP000280696">
    <property type="component" value="Unassembled WGS sequence"/>
</dbReference>
<evidence type="ECO:0000256" key="5">
    <source>
        <dbReference type="ARBA" id="ARBA00022960"/>
    </source>
</evidence>
<proteinExistence type="inferred from homology"/>
<accession>A0A3A9B220</accession>
<dbReference type="Pfam" id="PF04093">
    <property type="entry name" value="MreD"/>
    <property type="match status" value="1"/>
</dbReference>
<feature type="transmembrane region" description="Helical" evidence="8">
    <location>
        <begin position="52"/>
        <end position="77"/>
    </location>
</feature>
<keyword evidence="7 8" id="KW-0472">Membrane</keyword>
<feature type="transmembrane region" description="Helical" evidence="8">
    <location>
        <begin position="98"/>
        <end position="117"/>
    </location>
</feature>